<organism evidence="1">
    <name type="scientific">Thermodesulforhabdus norvegica</name>
    <dbReference type="NCBI Taxonomy" id="39841"/>
    <lineage>
        <taxon>Bacteria</taxon>
        <taxon>Pseudomonadati</taxon>
        <taxon>Thermodesulfobacteriota</taxon>
        <taxon>Syntrophobacteria</taxon>
        <taxon>Syntrophobacterales</taxon>
        <taxon>Thermodesulforhabdaceae</taxon>
        <taxon>Thermodesulforhabdus</taxon>
    </lineage>
</organism>
<comment type="caution">
    <text evidence="1">The sequence shown here is derived from an EMBL/GenBank/DDBJ whole genome shotgun (WGS) entry which is preliminary data.</text>
</comment>
<gene>
    <name evidence="1" type="ORF">ENG14_01600</name>
</gene>
<sequence length="115" mass="13078">MNNDEFVPCSVRIASVSDEDLEAIKELERRLGNKFCLVAVEKESSFYVVEAKLGPNHWERVDKVYPEIKGLRAYYTSEDDAKLAKSSLKSLLAGKMKGSLTKRPIRVRRIVAEDM</sequence>
<dbReference type="EMBL" id="DQZW01000077">
    <property type="protein sequence ID" value="HDL89579.1"/>
    <property type="molecule type" value="Genomic_DNA"/>
</dbReference>
<evidence type="ECO:0000313" key="1">
    <source>
        <dbReference type="EMBL" id="HDL89579.1"/>
    </source>
</evidence>
<name>A0A7C1ATY4_9BACT</name>
<protein>
    <submittedName>
        <fullName evidence="1">Uncharacterized protein</fullName>
    </submittedName>
</protein>
<proteinExistence type="predicted"/>
<accession>A0A7C1ATY4</accession>
<dbReference type="Proteomes" id="UP000886355">
    <property type="component" value="Unassembled WGS sequence"/>
</dbReference>
<reference evidence="1" key="1">
    <citation type="journal article" date="2020" name="mSystems">
        <title>Genome- and Community-Level Interaction Insights into Carbon Utilization and Element Cycling Functions of Hydrothermarchaeota in Hydrothermal Sediment.</title>
        <authorList>
            <person name="Zhou Z."/>
            <person name="Liu Y."/>
            <person name="Xu W."/>
            <person name="Pan J."/>
            <person name="Luo Z.H."/>
            <person name="Li M."/>
        </authorList>
    </citation>
    <scope>NUCLEOTIDE SEQUENCE [LARGE SCALE GENOMIC DNA]</scope>
    <source>
        <strain evidence="1">HyVt-19</strain>
    </source>
</reference>
<dbReference type="AlphaFoldDB" id="A0A7C1ATY4"/>